<organism evidence="1 2">
    <name type="scientific">Alkaliphilus serpentinus</name>
    <dbReference type="NCBI Taxonomy" id="1482731"/>
    <lineage>
        <taxon>Bacteria</taxon>
        <taxon>Bacillati</taxon>
        <taxon>Bacillota</taxon>
        <taxon>Clostridia</taxon>
        <taxon>Peptostreptococcales</taxon>
        <taxon>Natronincolaceae</taxon>
        <taxon>Alkaliphilus</taxon>
    </lineage>
</organism>
<dbReference type="RefSeq" id="WP_151866627.1">
    <property type="nucleotide sequence ID" value="NZ_WBZB01000042.1"/>
</dbReference>
<dbReference type="OrthoDB" id="2041235at2"/>
<comment type="caution">
    <text evidence="1">The sequence shown here is derived from an EMBL/GenBank/DDBJ whole genome shotgun (WGS) entry which is preliminary data.</text>
</comment>
<keyword evidence="2" id="KW-1185">Reference proteome</keyword>
<reference evidence="1 2" key="1">
    <citation type="submission" date="2019-10" db="EMBL/GenBank/DDBJ databases">
        <title>Alkaliphilus serpentinus sp. nov. and Alkaliphilus pronyensis sp. nov., two novel anaerobic alkaliphilic species isolated from the serpentinized-hosted hydrothermal field of the Prony Bay (New Caledonia).</title>
        <authorList>
            <person name="Postec A."/>
        </authorList>
    </citation>
    <scope>NUCLEOTIDE SEQUENCE [LARGE SCALE GENOMIC DNA]</scope>
    <source>
        <strain evidence="1 2">LacT</strain>
    </source>
</reference>
<evidence type="ECO:0000313" key="1">
    <source>
        <dbReference type="EMBL" id="KAB3527455.1"/>
    </source>
</evidence>
<accession>A0A833HN51</accession>
<dbReference type="EMBL" id="WBZB01000042">
    <property type="protein sequence ID" value="KAB3527455.1"/>
    <property type="molecule type" value="Genomic_DNA"/>
</dbReference>
<sequence>MQNQAGQDIIDKFDKDVETGKIEIITDLYLKSIGMYRVFLQHVKDLRILFDGGDLGEAYAIAMAKTLGCICLVTDDIKERGPHYTLMRIPDSEVIPFAFYEVLFLDFLEGRISEVELADAFNAVCDLSGLVWDIKSKLKSFMRRFWKDPYSEAEKVWMSIFCSQKGIDAKARIQKLWNYIIK</sequence>
<name>A0A833HN51_9FIRM</name>
<proteinExistence type="predicted"/>
<evidence type="ECO:0000313" key="2">
    <source>
        <dbReference type="Proteomes" id="UP000465601"/>
    </source>
</evidence>
<gene>
    <name evidence="1" type="ORF">F8153_12170</name>
</gene>
<dbReference type="AlphaFoldDB" id="A0A833HN51"/>
<protein>
    <submittedName>
        <fullName evidence="1">Uncharacterized protein</fullName>
    </submittedName>
</protein>
<dbReference type="Proteomes" id="UP000465601">
    <property type="component" value="Unassembled WGS sequence"/>
</dbReference>